<evidence type="ECO:0000256" key="4">
    <source>
        <dbReference type="SAM" id="MobiDB-lite"/>
    </source>
</evidence>
<dbReference type="Proteomes" id="UP001165083">
    <property type="component" value="Unassembled WGS sequence"/>
</dbReference>
<dbReference type="OrthoDB" id="442460at2759"/>
<feature type="region of interest" description="Disordered" evidence="4">
    <location>
        <begin position="93"/>
        <end position="112"/>
    </location>
</feature>
<accession>A0A9W6WNM5</accession>
<keyword evidence="2" id="KW-0645">Protease</keyword>
<dbReference type="PANTHER" id="PTHR47764:SF2">
    <property type="entry name" value="UBIQUITIN-LIKE PROTEASE FAMILY PROFILE DOMAIN-CONTAINING PROTEIN"/>
    <property type="match status" value="1"/>
</dbReference>
<dbReference type="GO" id="GO:0008234">
    <property type="term" value="F:cysteine-type peptidase activity"/>
    <property type="evidence" value="ECO:0007669"/>
    <property type="project" value="InterPro"/>
</dbReference>
<dbReference type="PROSITE" id="PS50600">
    <property type="entry name" value="ULP_PROTEASE"/>
    <property type="match status" value="1"/>
</dbReference>
<name>A0A9W6WNM5_9STRA</name>
<proteinExistence type="inferred from homology"/>
<gene>
    <name evidence="6" type="ORF">Plil01_000074300</name>
</gene>
<keyword evidence="3" id="KW-0378">Hydrolase</keyword>
<comment type="similarity">
    <text evidence="1">Belongs to the peptidase C48 family.</text>
</comment>
<organism evidence="6 7">
    <name type="scientific">Phytophthora lilii</name>
    <dbReference type="NCBI Taxonomy" id="2077276"/>
    <lineage>
        <taxon>Eukaryota</taxon>
        <taxon>Sar</taxon>
        <taxon>Stramenopiles</taxon>
        <taxon>Oomycota</taxon>
        <taxon>Peronosporomycetes</taxon>
        <taxon>Peronosporales</taxon>
        <taxon>Peronosporaceae</taxon>
        <taxon>Phytophthora</taxon>
    </lineage>
</organism>
<dbReference type="InterPro" id="IPR003653">
    <property type="entry name" value="Peptidase_C48_C"/>
</dbReference>
<comment type="caution">
    <text evidence="6">The sequence shown here is derived from an EMBL/GenBank/DDBJ whole genome shotgun (WGS) entry which is preliminary data.</text>
</comment>
<feature type="compositionally biased region" description="Polar residues" evidence="4">
    <location>
        <begin position="166"/>
        <end position="179"/>
    </location>
</feature>
<protein>
    <submittedName>
        <fullName evidence="6">Unnamed protein product</fullName>
    </submittedName>
</protein>
<evidence type="ECO:0000256" key="1">
    <source>
        <dbReference type="ARBA" id="ARBA00005234"/>
    </source>
</evidence>
<dbReference type="PANTHER" id="PTHR47764">
    <property type="entry name" value="UBIQUITIN-LIKE-SPECIFIC PROTEASE 2B-RELATED"/>
    <property type="match status" value="1"/>
</dbReference>
<evidence type="ECO:0000256" key="2">
    <source>
        <dbReference type="ARBA" id="ARBA00022670"/>
    </source>
</evidence>
<sequence>MASCSTLMKQWTTRVVRAWATISQDFAGLNGCREGEAQEYSRMDVASRLRNARRSETKPSSTSSAGGHNFLANGAKAIASFFRPRSGTSVLEADDNPSVIRDHGGSTRGRTLNLSCESNEVSSADYGEEKAPIQIDDKPDCGSDAMKGGEGVVVIQTAELGESDSKTASTDTFVSSPLQQEEKTSEILENRKRAASSRREDEKLKQREIESRRNEVLLTYPYDGSDTAGRISVTLGDIDRLVPGEFLNDNIIDFYLRFLWRHLESWQQQQMYFFTSHFFTQLNGTNGAHELTTTDPDERFARVARWTQKETNLFNKQFLFIPINDSFHWSIAVFCNPGSAIIKIRRNIKRRRRVICKSENDVVDLVNGDGDAGEVSTEAIAREDTSVEEEVEEEEVQSCQEDRLAHPPCLLFLDSLRCHRKKKFTKMLRNYLECEWRARFAPSADDNALKTRSSVGADEVEEEETIVTSFDSESISLIEPNVSTDSEHACYNSVRQLLI</sequence>
<evidence type="ECO:0000313" key="6">
    <source>
        <dbReference type="EMBL" id="GMF09878.1"/>
    </source>
</evidence>
<feature type="domain" description="Ubiquitin-like protease family profile" evidence="5">
    <location>
        <begin position="231"/>
        <end position="499"/>
    </location>
</feature>
<dbReference type="InterPro" id="IPR038765">
    <property type="entry name" value="Papain-like_cys_pep_sf"/>
</dbReference>
<evidence type="ECO:0000256" key="3">
    <source>
        <dbReference type="ARBA" id="ARBA00022801"/>
    </source>
</evidence>
<feature type="region of interest" description="Disordered" evidence="4">
    <location>
        <begin position="163"/>
        <end position="206"/>
    </location>
</feature>
<feature type="compositionally biased region" description="Basic and acidic residues" evidence="4">
    <location>
        <begin position="180"/>
        <end position="206"/>
    </location>
</feature>
<evidence type="ECO:0000259" key="5">
    <source>
        <dbReference type="PROSITE" id="PS50600"/>
    </source>
</evidence>
<keyword evidence="7" id="KW-1185">Reference proteome</keyword>
<evidence type="ECO:0000313" key="7">
    <source>
        <dbReference type="Proteomes" id="UP001165083"/>
    </source>
</evidence>
<dbReference type="AlphaFoldDB" id="A0A9W6WNM5"/>
<reference evidence="6" key="1">
    <citation type="submission" date="2023-04" db="EMBL/GenBank/DDBJ databases">
        <title>Phytophthora lilii NBRC 32176.</title>
        <authorList>
            <person name="Ichikawa N."/>
            <person name="Sato H."/>
            <person name="Tonouchi N."/>
        </authorList>
    </citation>
    <scope>NUCLEOTIDE SEQUENCE</scope>
    <source>
        <strain evidence="6">NBRC 32176</strain>
    </source>
</reference>
<dbReference type="GO" id="GO:0006508">
    <property type="term" value="P:proteolysis"/>
    <property type="evidence" value="ECO:0007669"/>
    <property type="project" value="UniProtKB-KW"/>
</dbReference>
<feature type="region of interest" description="Disordered" evidence="4">
    <location>
        <begin position="50"/>
        <end position="69"/>
    </location>
</feature>
<dbReference type="EMBL" id="BSXW01000021">
    <property type="protein sequence ID" value="GMF09878.1"/>
    <property type="molecule type" value="Genomic_DNA"/>
</dbReference>
<dbReference type="Gene3D" id="3.40.395.10">
    <property type="entry name" value="Adenoviral Proteinase, Chain A"/>
    <property type="match status" value="1"/>
</dbReference>
<dbReference type="Pfam" id="PF02902">
    <property type="entry name" value="Peptidase_C48"/>
    <property type="match status" value="1"/>
</dbReference>
<dbReference type="SUPFAM" id="SSF54001">
    <property type="entry name" value="Cysteine proteinases"/>
    <property type="match status" value="1"/>
</dbReference>